<sequence length="915" mass="101952">MKRTFNKTLLSVSILAILSGATIVQAAETSTTVEVEKKASAKKAKKKDDKGIEVIEVVGTRGSLKRSMNAKRFSDQVMDGVSAEDIGKLPDNNIAEALSRVVGVSMSRADGEGEFVSIRGMAPGLSQVTLNGQSMANSNSKSITSNGASSRSFNLNNIASEMVAGIEVFKSPIASMVEGSVGGTVNLKSRSPIDSGNKATITARADYNENAAAAGGGLNLFLNGVNDDETFGSSVAVSYFDRTTQRNSFESRGWALQKKAPYVNEYNEDGTLNKAGVSDTPVYRIEDIRANFRHDERERINVNAKAQWLISDELDFSVDALYSRQQRNFISTNWDVDFRDNDKLIVDMDSIVIDGENVVSQIASANDKAGKNYNHEQTGFDRSYDDETIAVNFTLDYMLNDNWTITPKIGYSQATGLRDDINPLFSTKVQNLGYSLPNGSYMPEIIYPTDPDELAAMNPENLQLDVMNYKSFEVEDQQGYVQLDLSTDLDNEYISSIEFGARYNEIQKTNQVFQDKIQADILEANGGTQIILSDYSNYTVTDGMLDNAPVDAWYVPDFDKIDQEFGHLVEKLEVQRENYEITESVTAAYVQANIDTELLTIPVRGNLGVRYVDTKIESTAYKFLAGEDPALTESDKDYQDVLPSINLAFNLKDDLILRTAAAKVMARPNHADIAPVFREIRSWDAEDGGKYIIGNPDLDPYRANQFDLSAEWYFDSEGLLSTGIFYKDIESFITTRTESTTLPGIGDGTPYEVTQPINGEGGVVQGFEVSFQQAFYMLPEPFDGLGTAINYTYNDSETELINNVTGEFMSLPGLSQDTANFMVYYEKYGFSTRLAWNYRSEYFNQFSWSEEALYIEAYDQLDFQLGYDFTKKMSINFEAKNITDETVYEYVGNPSRAYAVRDNGRTFSLSFKYAL</sequence>
<feature type="domain" description="TonB-dependent receptor-like beta-barrel" evidence="11">
    <location>
        <begin position="379"/>
        <end position="882"/>
    </location>
</feature>
<dbReference type="SUPFAM" id="SSF56935">
    <property type="entry name" value="Porins"/>
    <property type="match status" value="1"/>
</dbReference>
<dbReference type="PROSITE" id="PS52016">
    <property type="entry name" value="TONB_DEPENDENT_REC_3"/>
    <property type="match status" value="1"/>
</dbReference>
<keyword evidence="7 8" id="KW-0998">Cell outer membrane</keyword>
<dbReference type="NCBIfam" id="TIGR01782">
    <property type="entry name" value="TonB-Xanth-Caul"/>
    <property type="match status" value="1"/>
</dbReference>
<dbReference type="RefSeq" id="WP_011043171.1">
    <property type="nucleotide sequence ID" value="NC_003910.7"/>
</dbReference>
<dbReference type="KEGG" id="cps:CPS_2359"/>
<dbReference type="Gene3D" id="2.170.130.10">
    <property type="entry name" value="TonB-dependent receptor, plug domain"/>
    <property type="match status" value="1"/>
</dbReference>
<accession>Q482E1</accession>
<dbReference type="InterPro" id="IPR000531">
    <property type="entry name" value="Beta-barrel_TonB"/>
</dbReference>
<evidence type="ECO:0000256" key="9">
    <source>
        <dbReference type="RuleBase" id="RU003357"/>
    </source>
</evidence>
<dbReference type="Pfam" id="PF00593">
    <property type="entry name" value="TonB_dep_Rec_b-barrel"/>
    <property type="match status" value="1"/>
</dbReference>
<dbReference type="PANTHER" id="PTHR40980">
    <property type="entry name" value="PLUG DOMAIN-CONTAINING PROTEIN"/>
    <property type="match status" value="1"/>
</dbReference>
<keyword evidence="4 8" id="KW-0812">Transmembrane</keyword>
<evidence type="ECO:0000256" key="7">
    <source>
        <dbReference type="ARBA" id="ARBA00023237"/>
    </source>
</evidence>
<dbReference type="InterPro" id="IPR039426">
    <property type="entry name" value="TonB-dep_rcpt-like"/>
</dbReference>
<feature type="signal peptide" evidence="10">
    <location>
        <begin position="1"/>
        <end position="26"/>
    </location>
</feature>
<dbReference type="InterPro" id="IPR037066">
    <property type="entry name" value="Plug_dom_sf"/>
</dbReference>
<keyword evidence="3 8" id="KW-1134">Transmembrane beta strand</keyword>
<evidence type="ECO:0000256" key="8">
    <source>
        <dbReference type="PROSITE-ProRule" id="PRU01360"/>
    </source>
</evidence>
<dbReference type="STRING" id="167879.CPS_2359"/>
<keyword evidence="10" id="KW-0732">Signal</keyword>
<evidence type="ECO:0000256" key="2">
    <source>
        <dbReference type="ARBA" id="ARBA00022448"/>
    </source>
</evidence>
<dbReference type="Gene3D" id="2.40.170.20">
    <property type="entry name" value="TonB-dependent receptor, beta-barrel domain"/>
    <property type="match status" value="1"/>
</dbReference>
<evidence type="ECO:0000313" key="14">
    <source>
        <dbReference type="Proteomes" id="UP000000547"/>
    </source>
</evidence>
<dbReference type="GO" id="GO:0009279">
    <property type="term" value="C:cell outer membrane"/>
    <property type="evidence" value="ECO:0007669"/>
    <property type="project" value="UniProtKB-SubCell"/>
</dbReference>
<dbReference type="AlphaFoldDB" id="Q482E1"/>
<evidence type="ECO:0000313" key="13">
    <source>
        <dbReference type="EMBL" id="AAZ26889.1"/>
    </source>
</evidence>
<feature type="chain" id="PRO_5004234182" evidence="10">
    <location>
        <begin position="27"/>
        <end position="915"/>
    </location>
</feature>
<evidence type="ECO:0000259" key="11">
    <source>
        <dbReference type="Pfam" id="PF00593"/>
    </source>
</evidence>
<protein>
    <submittedName>
        <fullName evidence="13">TonB-dependent receptor</fullName>
    </submittedName>
</protein>
<keyword evidence="6 8" id="KW-0472">Membrane</keyword>
<dbReference type="InterPro" id="IPR036942">
    <property type="entry name" value="Beta-barrel_TonB_sf"/>
</dbReference>
<gene>
    <name evidence="13" type="ordered locus">CPS_2359</name>
</gene>
<dbReference type="InterPro" id="IPR012910">
    <property type="entry name" value="Plug_dom"/>
</dbReference>
<evidence type="ECO:0000256" key="4">
    <source>
        <dbReference type="ARBA" id="ARBA00022692"/>
    </source>
</evidence>
<keyword evidence="2 8" id="KW-0813">Transport</keyword>
<evidence type="ECO:0000256" key="5">
    <source>
        <dbReference type="ARBA" id="ARBA00023077"/>
    </source>
</evidence>
<evidence type="ECO:0000256" key="6">
    <source>
        <dbReference type="ARBA" id="ARBA00023136"/>
    </source>
</evidence>
<dbReference type="CDD" id="cd01347">
    <property type="entry name" value="ligand_gated_channel"/>
    <property type="match status" value="1"/>
</dbReference>
<comment type="similarity">
    <text evidence="8 9">Belongs to the TonB-dependent receptor family.</text>
</comment>
<evidence type="ECO:0000256" key="10">
    <source>
        <dbReference type="SAM" id="SignalP"/>
    </source>
</evidence>
<comment type="subcellular location">
    <subcellularLocation>
        <location evidence="1 8">Cell outer membrane</location>
        <topology evidence="1 8">Multi-pass membrane protein</topology>
    </subcellularLocation>
</comment>
<evidence type="ECO:0000259" key="12">
    <source>
        <dbReference type="Pfam" id="PF07715"/>
    </source>
</evidence>
<reference evidence="13" key="1">
    <citation type="journal article" date="2005" name="Proc. Natl. Acad. Sci. U.S.A.">
        <title>The psychrophilic lifestyle as revealed by the genome sequence of Colwellia psychrerythraea 34H through genomic and proteomic analyses.</title>
        <authorList>
            <person name="Methe B.A."/>
            <person name="Nelson K.E."/>
            <person name="Deming J.W."/>
            <person name="Momen B."/>
            <person name="Melamud E."/>
            <person name="Zhang X."/>
            <person name="Moult J."/>
            <person name="Madupu R."/>
            <person name="Nelson W.C."/>
            <person name="Dodson R.J."/>
            <person name="Brinkac L.M."/>
            <person name="Daugherty S.C."/>
            <person name="Durkin A.S."/>
            <person name="DeBoy R.T."/>
            <person name="Kolonay J.F."/>
            <person name="Sullivan S.A."/>
            <person name="Zhou L."/>
            <person name="Davidsen T.M."/>
            <person name="Wu M."/>
            <person name="Huston A.L."/>
            <person name="Lewis M."/>
            <person name="Weaver B."/>
            <person name="Weidman J.F."/>
            <person name="Khouri H."/>
            <person name="Utterback T.R."/>
            <person name="Feldblyum T.V."/>
            <person name="Fraser C.M."/>
        </authorList>
    </citation>
    <scope>NUCLEOTIDE SEQUENCE [LARGE SCALE GENOMIC DNA]</scope>
    <source>
        <strain evidence="13">34H</strain>
    </source>
</reference>
<proteinExistence type="inferred from homology"/>
<name>Q482E1_COLP3</name>
<organism evidence="13 14">
    <name type="scientific">Colwellia psychrerythraea (strain 34H / ATCC BAA-681)</name>
    <name type="common">Vibrio psychroerythus</name>
    <dbReference type="NCBI Taxonomy" id="167879"/>
    <lineage>
        <taxon>Bacteria</taxon>
        <taxon>Pseudomonadati</taxon>
        <taxon>Pseudomonadota</taxon>
        <taxon>Gammaproteobacteria</taxon>
        <taxon>Alteromonadales</taxon>
        <taxon>Colwelliaceae</taxon>
        <taxon>Colwellia</taxon>
    </lineage>
</organism>
<keyword evidence="5 9" id="KW-0798">TonB box</keyword>
<feature type="domain" description="TonB-dependent receptor plug" evidence="12">
    <location>
        <begin position="74"/>
        <end position="183"/>
    </location>
</feature>
<dbReference type="Pfam" id="PF07715">
    <property type="entry name" value="Plug"/>
    <property type="match status" value="1"/>
</dbReference>
<dbReference type="HOGENOM" id="CLU_006935_2_0_6"/>
<dbReference type="EMBL" id="CP000083">
    <property type="protein sequence ID" value="AAZ26889.1"/>
    <property type="molecule type" value="Genomic_DNA"/>
</dbReference>
<dbReference type="PANTHER" id="PTHR40980:SF3">
    <property type="entry name" value="TONB-DEPENDENT RECEPTOR-LIKE BETA-BARREL DOMAIN-CONTAINING PROTEIN"/>
    <property type="match status" value="1"/>
</dbReference>
<keyword evidence="13" id="KW-0675">Receptor</keyword>
<dbReference type="InterPro" id="IPR010104">
    <property type="entry name" value="TonB_rcpt_bac"/>
</dbReference>
<evidence type="ECO:0000256" key="1">
    <source>
        <dbReference type="ARBA" id="ARBA00004571"/>
    </source>
</evidence>
<evidence type="ECO:0000256" key="3">
    <source>
        <dbReference type="ARBA" id="ARBA00022452"/>
    </source>
</evidence>
<dbReference type="Proteomes" id="UP000000547">
    <property type="component" value="Chromosome"/>
</dbReference>